<evidence type="ECO:0000256" key="3">
    <source>
        <dbReference type="ARBA" id="ARBA00022898"/>
    </source>
</evidence>
<comment type="cofactor">
    <cofactor evidence="1">
        <name>pyridoxal 5'-phosphate</name>
        <dbReference type="ChEBI" id="CHEBI:597326"/>
    </cofactor>
</comment>
<dbReference type="Gene3D" id="3.40.640.10">
    <property type="entry name" value="Type I PLP-dependent aspartate aminotransferase-like (Major domain)"/>
    <property type="match status" value="1"/>
</dbReference>
<feature type="domain" description="Aromatic amino acid beta-eliminating lyase/threonine aldolase" evidence="4">
    <location>
        <begin position="19"/>
        <end position="304"/>
    </location>
</feature>
<accession>A0A7J5BEP5</accession>
<dbReference type="GO" id="GO:0016829">
    <property type="term" value="F:lyase activity"/>
    <property type="evidence" value="ECO:0007669"/>
    <property type="project" value="InterPro"/>
</dbReference>
<dbReference type="PANTHER" id="PTHR48097">
    <property type="entry name" value="L-THREONINE ALDOLASE-RELATED"/>
    <property type="match status" value="1"/>
</dbReference>
<comment type="caution">
    <text evidence="5">The sequence shown here is derived from an EMBL/GenBank/DDBJ whole genome shotgun (WGS) entry which is preliminary data.</text>
</comment>
<reference evidence="5 6" key="1">
    <citation type="submission" date="2019-09" db="EMBL/GenBank/DDBJ databases">
        <title>Phylogeny of genus Pseudoclavibacter and closely related genus.</title>
        <authorList>
            <person name="Li Y."/>
        </authorList>
    </citation>
    <scope>NUCLEOTIDE SEQUENCE [LARGE SCALE GENOMIC DNA]</scope>
    <source>
        <strain evidence="5 6">KCTC 13959</strain>
    </source>
</reference>
<name>A0A7J5BEP5_9MICO</name>
<dbReference type="RefSeq" id="WP_158050703.1">
    <property type="nucleotide sequence ID" value="NZ_WBKB01000001.1"/>
</dbReference>
<evidence type="ECO:0000313" key="6">
    <source>
        <dbReference type="Proteomes" id="UP000433493"/>
    </source>
</evidence>
<gene>
    <name evidence="5" type="ORF">F8O05_00125</name>
</gene>
<evidence type="ECO:0000259" key="4">
    <source>
        <dbReference type="Pfam" id="PF01212"/>
    </source>
</evidence>
<protein>
    <submittedName>
        <fullName evidence="5">Threonine aldolase</fullName>
    </submittedName>
</protein>
<dbReference type="EMBL" id="WBKB01000001">
    <property type="protein sequence ID" value="KAB1644727.1"/>
    <property type="molecule type" value="Genomic_DNA"/>
</dbReference>
<sequence length="360" mass="38514">MTPSPTDSAALHDPSAYHFGSDNYAGAHPQVLAALAQANGGHVPGYGADPYTERLDEVVRELFGERAEVYPVFNGTGANVVALQALTPRWGGVFTAASAHINTDEQAAPERLAGLKILSASTDDGRLTPEQVARAATATAPDDPHRAYPHVLSFSNSTEFGTVYSLQQTRELVASAREQGMRVHLDGSRLANAAAATGATLAQLSEGVDVISLGGTKIGGMIAEAIVVREPESVHGIEIIRKFSMQLASKQRFIAAQLLALYEGDLWLENARHANAQAQHLAARLRETQGCEVPLPVEANAVFAKLPPGVADAVRARGISFYDWPAFPGVVRLMTAWDTPDQAIDRLIREIERAVATQRL</sequence>
<evidence type="ECO:0000256" key="1">
    <source>
        <dbReference type="ARBA" id="ARBA00001933"/>
    </source>
</evidence>
<keyword evidence="6" id="KW-1185">Reference proteome</keyword>
<dbReference type="AlphaFoldDB" id="A0A7J5BEP5"/>
<dbReference type="PANTHER" id="PTHR48097:SF5">
    <property type="entry name" value="LOW SPECIFICITY L-THREONINE ALDOLASE"/>
    <property type="match status" value="1"/>
</dbReference>
<dbReference type="InterPro" id="IPR015424">
    <property type="entry name" value="PyrdxlP-dep_Trfase"/>
</dbReference>
<dbReference type="Pfam" id="PF01212">
    <property type="entry name" value="Beta_elim_lyase"/>
    <property type="match status" value="1"/>
</dbReference>
<proteinExistence type="inferred from homology"/>
<dbReference type="InterPro" id="IPR001597">
    <property type="entry name" value="ArAA_b-elim_lyase/Thr_aldolase"/>
</dbReference>
<evidence type="ECO:0000313" key="5">
    <source>
        <dbReference type="EMBL" id="KAB1644727.1"/>
    </source>
</evidence>
<evidence type="ECO:0000256" key="2">
    <source>
        <dbReference type="ARBA" id="ARBA00006966"/>
    </source>
</evidence>
<dbReference type="OrthoDB" id="9774495at2"/>
<dbReference type="Proteomes" id="UP000433493">
    <property type="component" value="Unassembled WGS sequence"/>
</dbReference>
<keyword evidence="3" id="KW-0663">Pyridoxal phosphate</keyword>
<comment type="similarity">
    <text evidence="2">Belongs to the threonine aldolase family.</text>
</comment>
<dbReference type="SUPFAM" id="SSF53383">
    <property type="entry name" value="PLP-dependent transferases"/>
    <property type="match status" value="1"/>
</dbReference>
<dbReference type="Gene3D" id="3.90.1150.10">
    <property type="entry name" value="Aspartate Aminotransferase, domain 1"/>
    <property type="match status" value="1"/>
</dbReference>
<organism evidence="5 6">
    <name type="scientific">Gulosibacter chungangensis</name>
    <dbReference type="NCBI Taxonomy" id="979746"/>
    <lineage>
        <taxon>Bacteria</taxon>
        <taxon>Bacillati</taxon>
        <taxon>Actinomycetota</taxon>
        <taxon>Actinomycetes</taxon>
        <taxon>Micrococcales</taxon>
        <taxon>Microbacteriaceae</taxon>
        <taxon>Gulosibacter</taxon>
    </lineage>
</organism>
<dbReference type="GO" id="GO:0006520">
    <property type="term" value="P:amino acid metabolic process"/>
    <property type="evidence" value="ECO:0007669"/>
    <property type="project" value="InterPro"/>
</dbReference>
<dbReference type="InterPro" id="IPR015421">
    <property type="entry name" value="PyrdxlP-dep_Trfase_major"/>
</dbReference>
<dbReference type="InterPro" id="IPR015422">
    <property type="entry name" value="PyrdxlP-dep_Trfase_small"/>
</dbReference>